<name>A0A183KAC7_9TREM</name>
<protein>
    <submittedName>
        <fullName evidence="1">RPB5 homolog</fullName>
    </submittedName>
</protein>
<organism evidence="1">
    <name type="scientific">Schistosoma curassoni</name>
    <dbReference type="NCBI Taxonomy" id="6186"/>
    <lineage>
        <taxon>Eukaryota</taxon>
        <taxon>Metazoa</taxon>
        <taxon>Spiralia</taxon>
        <taxon>Lophotrochozoa</taxon>
        <taxon>Platyhelminthes</taxon>
        <taxon>Trematoda</taxon>
        <taxon>Digenea</taxon>
        <taxon>Strigeidida</taxon>
        <taxon>Schistosomatoidea</taxon>
        <taxon>Schistosomatidae</taxon>
        <taxon>Schistosoma</taxon>
    </lineage>
</organism>
<accession>A0A183KAC7</accession>
<proteinExistence type="predicted"/>
<reference evidence="1" key="1">
    <citation type="submission" date="2016-06" db="UniProtKB">
        <authorList>
            <consortium name="WormBaseParasite"/>
        </authorList>
    </citation>
    <scope>IDENTIFICATION</scope>
</reference>
<dbReference type="AlphaFoldDB" id="A0A183KAC7"/>
<sequence length="39" mass="4468">MRKKEQPIVPLIVLKMMDEAISQEEASVLHKYRTAVTPS</sequence>
<evidence type="ECO:0000313" key="1">
    <source>
        <dbReference type="WBParaSite" id="SCUD_0001196001-mRNA-1"/>
    </source>
</evidence>
<dbReference type="WBParaSite" id="SCUD_0001196001-mRNA-1">
    <property type="protein sequence ID" value="SCUD_0001196001-mRNA-1"/>
    <property type="gene ID" value="SCUD_0001196001"/>
</dbReference>